<reference evidence="1" key="2">
    <citation type="submission" date="2025-08" db="UniProtKB">
        <authorList>
            <consortium name="Ensembl"/>
        </authorList>
    </citation>
    <scope>IDENTIFICATION</scope>
</reference>
<organism evidence="1">
    <name type="scientific">Ovis aries</name>
    <name type="common">Sheep</name>
    <dbReference type="NCBI Taxonomy" id="9940"/>
    <lineage>
        <taxon>Eukaryota</taxon>
        <taxon>Metazoa</taxon>
        <taxon>Chordata</taxon>
        <taxon>Craniata</taxon>
        <taxon>Vertebrata</taxon>
        <taxon>Euteleostomi</taxon>
        <taxon>Mammalia</taxon>
        <taxon>Eutheria</taxon>
        <taxon>Laurasiatheria</taxon>
        <taxon>Artiodactyla</taxon>
        <taxon>Ruminantia</taxon>
        <taxon>Pecora</taxon>
        <taxon>Bovidae</taxon>
        <taxon>Caprinae</taxon>
        <taxon>Ovis</taxon>
    </lineage>
</organism>
<reference evidence="1" key="3">
    <citation type="submission" date="2025-09" db="UniProtKB">
        <authorList>
            <consortium name="Ensembl"/>
        </authorList>
    </citation>
    <scope>IDENTIFICATION</scope>
</reference>
<accession>A0AC11EUG6</accession>
<sequence>MNCPRRHVLTKQEILPGKGTRVESRRGSVTFEDVAVNFSWEEWGLLDESHKRLYHDVMLENYALISSLASCVVLWLALFGVRSRIPDADLHRPSLTLTLPWIQVRCLEEPAELFISLEIPDHGDTHLKRQEIELPGGSVVKNLPANAGDPGFTLLQESHTLRSSGTHVPHLLNPRALEPGPRKEK</sequence>
<dbReference type="Ensembl" id="ENSOART00020042434.1">
    <property type="protein sequence ID" value="ENSOARP00020062984.1"/>
    <property type="gene ID" value="ENSOARG00020030396.1"/>
</dbReference>
<proteinExistence type="predicted"/>
<evidence type="ECO:0000313" key="1">
    <source>
        <dbReference type="Ensembl" id="ENSOARP00020062984.1"/>
    </source>
</evidence>
<protein>
    <submittedName>
        <fullName evidence="1">Uncharacterized protein</fullName>
    </submittedName>
</protein>
<reference evidence="1" key="1">
    <citation type="submission" date="2020-11" db="EMBL/GenBank/DDBJ databases">
        <authorList>
            <person name="Davenport K.M."/>
            <person name="Bickhart D.M."/>
            <person name="Smith T.P.L."/>
            <person name="Murdoch B.M."/>
            <person name="Rosen B.D."/>
        </authorList>
    </citation>
    <scope>NUCLEOTIDE SEQUENCE [LARGE SCALE GENOMIC DNA]</scope>
    <source>
        <strain evidence="1">OAR_USU_Benz2616</strain>
    </source>
</reference>
<name>A0AC11EUG6_SHEEP</name>
<gene>
    <name evidence="1" type="primary">LOC101118635</name>
</gene>